<dbReference type="InterPro" id="IPR017455">
    <property type="entry name" value="Znf_FYVE-rel"/>
</dbReference>
<dbReference type="InterPro" id="IPR054386">
    <property type="entry name" value="RIM_Znf"/>
</dbReference>
<feature type="domain" description="PDZ" evidence="11">
    <location>
        <begin position="589"/>
        <end position="675"/>
    </location>
</feature>
<keyword evidence="2" id="KW-0677">Repeat</keyword>
<proteinExistence type="predicted"/>
<feature type="compositionally biased region" description="Polar residues" evidence="9">
    <location>
        <begin position="228"/>
        <end position="241"/>
    </location>
</feature>
<keyword evidence="4" id="KW-0862">Zinc</keyword>
<dbReference type="SUPFAM" id="SSF49562">
    <property type="entry name" value="C2 domain (Calcium/lipid-binding domain, CaLB)"/>
    <property type="match status" value="2"/>
</dbReference>
<dbReference type="PANTHER" id="PTHR12157">
    <property type="entry name" value="REGULATING SYNAPTIC MEMBRANE EXOCYTOSIS PROTEIN"/>
    <property type="match status" value="1"/>
</dbReference>
<feature type="compositionally biased region" description="Polar residues" evidence="9">
    <location>
        <begin position="1083"/>
        <end position="1098"/>
    </location>
</feature>
<dbReference type="SUPFAM" id="SSF50156">
    <property type="entry name" value="PDZ domain-like"/>
    <property type="match status" value="1"/>
</dbReference>
<feature type="compositionally biased region" description="Basic and acidic residues" evidence="9">
    <location>
        <begin position="186"/>
        <end position="199"/>
    </location>
</feature>
<feature type="compositionally biased region" description="Low complexity" evidence="9">
    <location>
        <begin position="1228"/>
        <end position="1249"/>
    </location>
</feature>
<dbReference type="InterPro" id="IPR013083">
    <property type="entry name" value="Znf_RING/FYVE/PHD"/>
</dbReference>
<dbReference type="InterPro" id="IPR000008">
    <property type="entry name" value="C2_dom"/>
</dbReference>
<feature type="compositionally biased region" description="Polar residues" evidence="9">
    <location>
        <begin position="1116"/>
        <end position="1126"/>
    </location>
</feature>
<feature type="domain" description="RabBD" evidence="13">
    <location>
        <begin position="30"/>
        <end position="163"/>
    </location>
</feature>
<dbReference type="CDD" id="cd06714">
    <property type="entry name" value="PDZ_RIM-like"/>
    <property type="match status" value="1"/>
</dbReference>
<feature type="compositionally biased region" description="Basic residues" evidence="9">
    <location>
        <begin position="499"/>
        <end position="511"/>
    </location>
</feature>
<feature type="compositionally biased region" description="Polar residues" evidence="9">
    <location>
        <begin position="200"/>
        <end position="219"/>
    </location>
</feature>
<feature type="compositionally biased region" description="Basic and acidic residues" evidence="9">
    <location>
        <begin position="286"/>
        <end position="337"/>
    </location>
</feature>
<dbReference type="InterPro" id="IPR039032">
    <property type="entry name" value="Rim-like"/>
</dbReference>
<dbReference type="PROSITE" id="PS50004">
    <property type="entry name" value="C2"/>
    <property type="match status" value="2"/>
</dbReference>
<evidence type="ECO:0000259" key="13">
    <source>
        <dbReference type="PROSITE" id="PS50916"/>
    </source>
</evidence>
<evidence type="ECO:0000256" key="9">
    <source>
        <dbReference type="SAM" id="MobiDB-lite"/>
    </source>
</evidence>
<feature type="compositionally biased region" description="Basic and acidic residues" evidence="9">
    <location>
        <begin position="976"/>
        <end position="993"/>
    </location>
</feature>
<reference evidence="15" key="1">
    <citation type="submission" date="2025-08" db="UniProtKB">
        <authorList>
            <consortium name="RefSeq"/>
        </authorList>
    </citation>
    <scope>IDENTIFICATION</scope>
    <source>
        <tissue evidence="15">Blood</tissue>
    </source>
</reference>
<dbReference type="Proteomes" id="UP001652622">
    <property type="component" value="Unplaced"/>
</dbReference>
<dbReference type="InterPro" id="IPR036034">
    <property type="entry name" value="PDZ_sf"/>
</dbReference>
<feature type="compositionally biased region" description="Basic and acidic residues" evidence="9">
    <location>
        <begin position="1251"/>
        <end position="1297"/>
    </location>
</feature>
<dbReference type="Gene3D" id="2.30.42.10">
    <property type="match status" value="1"/>
</dbReference>
<dbReference type="InterPro" id="IPR011011">
    <property type="entry name" value="Znf_FYVE_PHD"/>
</dbReference>
<feature type="coiled-coil region" evidence="8">
    <location>
        <begin position="48"/>
        <end position="82"/>
    </location>
</feature>
<evidence type="ECO:0000259" key="11">
    <source>
        <dbReference type="PROSITE" id="PS50106"/>
    </source>
</evidence>
<feature type="compositionally biased region" description="Polar residues" evidence="9">
    <location>
        <begin position="481"/>
        <end position="493"/>
    </location>
</feature>
<accession>A0ABM3Z9V0</accession>
<feature type="compositionally biased region" description="Low complexity" evidence="9">
    <location>
        <begin position="1"/>
        <end position="16"/>
    </location>
</feature>
<dbReference type="SUPFAM" id="SSF57903">
    <property type="entry name" value="FYVE/PHD zinc finger"/>
    <property type="match status" value="1"/>
</dbReference>
<feature type="region of interest" description="Disordered" evidence="9">
    <location>
        <begin position="1"/>
        <end position="38"/>
    </location>
</feature>
<evidence type="ECO:0000256" key="1">
    <source>
        <dbReference type="ARBA" id="ARBA00022723"/>
    </source>
</evidence>
<sequence length="1623" mass="182515">MSTSPSPSPFSSLGPRGPRPPAVPPPMQELPDLSHLTEEERNIIMAVMDRQKEEEEKEEAMLKRLHQQFESYKEQVRKIGEESRRYQGEHKDDAPTCGICHKTKFADGCGHLCSYCRTKFCARCGGRVSLRSNNEDKVVMWVCNLCRKQQEILTKSGAWFFGSGPQQPSSHDGTLSDTATGAGSESPREKKARLQERSRSQIPLSTAAPTSQEISSGGQANRKKAPEVSQQTMGLEQKQTASRSRSEPPRERKKIPIAFEQNGKGGVKAERKRVPKSSLQQSEGQTDEKGSKERRDGRRLEKGRSQDYSDFPPHFEEGKMANEEKQRKEDEYTRYRSDPNLARYPVKPHPEEQQMRMHAKVSKVRHERRHSDVALPHTEVEEPEVPENNLGKHSQLQGTQDIKSHVDAQRTYPIERTGDVRISVSKQLISHTPSSPRHSMVLTEHLESKNHDSFKAQTRLDPSSAILSRKAKREKIETMLRNDSLSSDQSESVRPSPPKPHRSKRGGKKRQMSVSSSEEEGASTPEYTSCDDVEIESESVSEKGDLDYYWLDPATWHTKDTSPISSHPVTWQPSKEGDRLIGRVILNKRTTMPKESGALLGLKVVGGKMTDLGRLGAFITKVKKGSLADVVGHLRAGDEVLEWNGKPLPGATNEEVYNIILESKSEPQVEIIVSRPIGDIPRIPETSHPPLESSSSSFESQKMERPSISVISPTSPGALKDAPQVLPGQLSVKLWYDKVGHQLIVNVLQATDLPPRLDGRPRNPYVKMYFLPDRSDKSKRRTKTVKKSLEPKWNQTFLYSHVHRKDFRERMLEITVWDQPRVQEEESDFLGEILIELETALLDDDPHWYKLQTHDESSLPLPQPSPFMPRRHVHSGENSSKKLQRSQRISDSDISDNEVDDGIGVVPSGYRSSSRESKSATLTVPEQQRTTHHRSRSVSPHRGDDQGRTRSRLPNVPLQRSLDEIHQMRRSRSPTRHHDASRSPVDRRPRDMDNQYLSDQEGELLMLPRAKRGRSAECLHTTSELQPSLDRARSASTNCLKPDTSLHSPEQERSRWSPSLDRRPTSPRIHIQHASPENDRTTLPESCNPKQDSLNFLSANPEEIQRHPRKVERYSTQKQIRKSSASETERMRQPGSPMQSSPADTSFNRKGRQLPQVPIRSGSTEQANLVVEERTRQMKMKMHRYNQTTGCDSSQELEHEQYTKYNIQTDQYRSCDNVSAKSSDSDVSDVSAISRTSSASRLSSTSFMSEQSEHPRGRIRSKSLENCKVDGKKDRRISWELDDKPGHSEKKKNVEDKKRRHTVADVSTFTPKMQGGRMGTSGRIITKSTSVSGEVYKLEQNDGSQSDTAVGTVGTGGKKRRSSLSAKVVAMVSRRSRSTSQLSQTETGNKKLKSTIQRSTETGMAAEMRSRMVRQPSRESTDGSINSYSSEGNLIFPGVRLGADSQFSDFLDGLGPAQLVGRQTLATPAIGDIQIGMVDKKGQLEVEVIRARGLIQKPGSKSTPAPYVKVYLLENGACVAKKKTRIARKTLDPLYQQTLVFDENSHNKVLQVIVWGDYGRMDHKCFMGVAQILLEELDLSSVVIGWYKLFPPSSLVDPTLTPLTRRASQSSLESSTGPPCIRS</sequence>
<feature type="region of interest" description="Disordered" evidence="9">
    <location>
        <begin position="163"/>
        <end position="418"/>
    </location>
</feature>
<feature type="compositionally biased region" description="Basic and acidic residues" evidence="9">
    <location>
        <begin position="1103"/>
        <end position="1115"/>
    </location>
</feature>
<dbReference type="PROSITE" id="PS50916">
    <property type="entry name" value="RABBD"/>
    <property type="match status" value="1"/>
</dbReference>
<feature type="region of interest" description="Disordered" evidence="9">
    <location>
        <begin position="1217"/>
        <end position="1300"/>
    </location>
</feature>
<protein>
    <submittedName>
        <fullName evidence="15">Regulating synaptic membrane exocytosis protein 1 isoform X13</fullName>
    </submittedName>
</protein>
<evidence type="ECO:0000256" key="6">
    <source>
        <dbReference type="ARBA" id="ARBA00034103"/>
    </source>
</evidence>
<evidence type="ECO:0000256" key="7">
    <source>
        <dbReference type="PROSITE-ProRule" id="PRU00091"/>
    </source>
</evidence>
<name>A0ABM3Z9V0_PANGU</name>
<dbReference type="SMART" id="SM00228">
    <property type="entry name" value="PDZ"/>
    <property type="match status" value="1"/>
</dbReference>
<dbReference type="Pfam" id="PF22601">
    <property type="entry name" value="RIM2a_ZnF"/>
    <property type="match status" value="1"/>
</dbReference>
<dbReference type="Pfam" id="PF00595">
    <property type="entry name" value="PDZ"/>
    <property type="match status" value="1"/>
</dbReference>
<dbReference type="InterPro" id="IPR010911">
    <property type="entry name" value="Rab_BD"/>
</dbReference>
<gene>
    <name evidence="15" type="primary">RIMS1</name>
</gene>
<evidence type="ECO:0000256" key="5">
    <source>
        <dbReference type="ARBA" id="ARBA00023018"/>
    </source>
</evidence>
<feature type="compositionally biased region" description="Basic and acidic residues" evidence="9">
    <location>
        <begin position="1049"/>
        <end position="1064"/>
    </location>
</feature>
<evidence type="ECO:0000256" key="8">
    <source>
        <dbReference type="SAM" id="Coils"/>
    </source>
</evidence>
<dbReference type="CDD" id="cd04031">
    <property type="entry name" value="C2A_RIM1alpha"/>
    <property type="match status" value="1"/>
</dbReference>
<dbReference type="InterPro" id="IPR001478">
    <property type="entry name" value="PDZ"/>
</dbReference>
<feature type="domain" description="FYVE-type" evidence="12">
    <location>
        <begin position="91"/>
        <end position="151"/>
    </location>
</feature>
<keyword evidence="5" id="KW-0770">Synapse</keyword>
<evidence type="ECO:0000256" key="3">
    <source>
        <dbReference type="ARBA" id="ARBA00022771"/>
    </source>
</evidence>
<keyword evidence="1" id="KW-0479">Metal-binding</keyword>
<dbReference type="PROSITE" id="PS50178">
    <property type="entry name" value="ZF_FYVE"/>
    <property type="match status" value="1"/>
</dbReference>
<dbReference type="InterPro" id="IPR035892">
    <property type="entry name" value="C2_domain_sf"/>
</dbReference>
<dbReference type="RefSeq" id="XP_060545157.1">
    <property type="nucleotide sequence ID" value="XM_060689174.1"/>
</dbReference>
<evidence type="ECO:0000313" key="14">
    <source>
        <dbReference type="Proteomes" id="UP001652622"/>
    </source>
</evidence>
<evidence type="ECO:0000256" key="4">
    <source>
        <dbReference type="ARBA" id="ARBA00022833"/>
    </source>
</evidence>
<dbReference type="Gene3D" id="3.30.40.10">
    <property type="entry name" value="Zinc/RING finger domain, C3HC4 (zinc finger)"/>
    <property type="match status" value="1"/>
</dbReference>
<feature type="region of interest" description="Disordered" evidence="9">
    <location>
        <begin position="1018"/>
        <end position="1157"/>
    </location>
</feature>
<feature type="region of interest" description="Disordered" evidence="9">
    <location>
        <begin position="1340"/>
        <end position="1426"/>
    </location>
</feature>
<dbReference type="PANTHER" id="PTHR12157:SF18">
    <property type="entry name" value="REGULATING SYNAPTIC MEMBRANE EXOCYTOSIS PROTEIN 1"/>
    <property type="match status" value="1"/>
</dbReference>
<feature type="region of interest" description="Disordered" evidence="9">
    <location>
        <begin position="855"/>
        <end position="1004"/>
    </location>
</feature>
<evidence type="ECO:0000256" key="2">
    <source>
        <dbReference type="ARBA" id="ARBA00022737"/>
    </source>
</evidence>
<feature type="compositionally biased region" description="Pro residues" evidence="9">
    <location>
        <begin position="17"/>
        <end position="28"/>
    </location>
</feature>
<comment type="subcellular location">
    <subcellularLocation>
        <location evidence="6">Synapse</location>
    </subcellularLocation>
</comment>
<dbReference type="Gene3D" id="2.60.40.150">
    <property type="entry name" value="C2 domain"/>
    <property type="match status" value="2"/>
</dbReference>
<keyword evidence="8" id="KW-0175">Coiled coil</keyword>
<dbReference type="GeneID" id="117674091"/>
<feature type="region of interest" description="Disordered" evidence="9">
    <location>
        <begin position="448"/>
        <end position="536"/>
    </location>
</feature>
<evidence type="ECO:0000313" key="15">
    <source>
        <dbReference type="RefSeq" id="XP_060545157.1"/>
    </source>
</evidence>
<dbReference type="SMART" id="SM00239">
    <property type="entry name" value="C2"/>
    <property type="match status" value="2"/>
</dbReference>
<dbReference type="CDD" id="cd04028">
    <property type="entry name" value="C2B_RIM1alpha"/>
    <property type="match status" value="1"/>
</dbReference>
<evidence type="ECO:0000259" key="12">
    <source>
        <dbReference type="PROSITE" id="PS50178"/>
    </source>
</evidence>
<dbReference type="PROSITE" id="PS50106">
    <property type="entry name" value="PDZ"/>
    <property type="match status" value="1"/>
</dbReference>
<feature type="domain" description="C2" evidence="10">
    <location>
        <begin position="726"/>
        <end position="849"/>
    </location>
</feature>
<evidence type="ECO:0000259" key="10">
    <source>
        <dbReference type="PROSITE" id="PS50004"/>
    </source>
</evidence>
<dbReference type="Pfam" id="PF00168">
    <property type="entry name" value="C2"/>
    <property type="match status" value="2"/>
</dbReference>
<feature type="compositionally biased region" description="Polar residues" evidence="9">
    <location>
        <begin position="391"/>
        <end position="401"/>
    </location>
</feature>
<feature type="compositionally biased region" description="Polar residues" evidence="9">
    <location>
        <begin position="164"/>
        <end position="183"/>
    </location>
</feature>
<keyword evidence="14" id="KW-1185">Reference proteome</keyword>
<feature type="compositionally biased region" description="Polar residues" evidence="9">
    <location>
        <begin position="1136"/>
        <end position="1148"/>
    </location>
</feature>
<organism evidence="14 15">
    <name type="scientific">Pantherophis guttatus</name>
    <name type="common">Corn snake</name>
    <name type="synonym">Elaphe guttata</name>
    <dbReference type="NCBI Taxonomy" id="94885"/>
    <lineage>
        <taxon>Eukaryota</taxon>
        <taxon>Metazoa</taxon>
        <taxon>Chordata</taxon>
        <taxon>Craniata</taxon>
        <taxon>Vertebrata</taxon>
        <taxon>Euteleostomi</taxon>
        <taxon>Lepidosauria</taxon>
        <taxon>Squamata</taxon>
        <taxon>Bifurcata</taxon>
        <taxon>Unidentata</taxon>
        <taxon>Episquamata</taxon>
        <taxon>Toxicofera</taxon>
        <taxon>Serpentes</taxon>
        <taxon>Colubroidea</taxon>
        <taxon>Colubridae</taxon>
        <taxon>Colubrinae</taxon>
        <taxon>Pantherophis</taxon>
    </lineage>
</organism>
<feature type="compositionally biased region" description="Basic residues" evidence="9">
    <location>
        <begin position="357"/>
        <end position="368"/>
    </location>
</feature>
<keyword evidence="3 7" id="KW-0863">Zinc-finger</keyword>
<feature type="domain" description="C2" evidence="10">
    <location>
        <begin position="1469"/>
        <end position="1587"/>
    </location>
</feature>